<keyword evidence="2" id="KW-0812">Transmembrane</keyword>
<dbReference type="Pfam" id="PF02397">
    <property type="entry name" value="Bac_transf"/>
    <property type="match status" value="1"/>
</dbReference>
<evidence type="ECO:0000313" key="5">
    <source>
        <dbReference type="Proteomes" id="UP000278792"/>
    </source>
</evidence>
<reference evidence="4 5" key="1">
    <citation type="submission" date="2018-11" db="EMBL/GenBank/DDBJ databases">
        <title>Vibrio ponticus strain CAIM 1751 pathogenic for the snapper Lutjanus guttatus.</title>
        <authorList>
            <person name="Soto-Rodriguez S."/>
            <person name="Lozano-Olvera R."/>
            <person name="Gomez-Gil B."/>
        </authorList>
    </citation>
    <scope>NUCLEOTIDE SEQUENCE [LARGE SCALE GENOMIC DNA]</scope>
    <source>
        <strain evidence="4 5">CAIM 1751</strain>
    </source>
</reference>
<evidence type="ECO:0000259" key="3">
    <source>
        <dbReference type="Pfam" id="PF02397"/>
    </source>
</evidence>
<feature type="domain" description="Bacterial sugar transferase" evidence="3">
    <location>
        <begin position="3"/>
        <end position="196"/>
    </location>
</feature>
<protein>
    <submittedName>
        <fullName evidence="4">Sugar transferase</fullName>
    </submittedName>
</protein>
<dbReference type="Proteomes" id="UP000278792">
    <property type="component" value="Unassembled WGS sequence"/>
</dbReference>
<dbReference type="GO" id="GO:0016780">
    <property type="term" value="F:phosphotransferase activity, for other substituted phosphate groups"/>
    <property type="evidence" value="ECO:0007669"/>
    <property type="project" value="TreeGrafter"/>
</dbReference>
<evidence type="ECO:0000313" key="4">
    <source>
        <dbReference type="EMBL" id="ROV59359.1"/>
    </source>
</evidence>
<organism evidence="4 5">
    <name type="scientific">Vibrio ponticus</name>
    <dbReference type="NCBI Taxonomy" id="265668"/>
    <lineage>
        <taxon>Bacteria</taxon>
        <taxon>Pseudomonadati</taxon>
        <taxon>Pseudomonadota</taxon>
        <taxon>Gammaproteobacteria</taxon>
        <taxon>Vibrionales</taxon>
        <taxon>Vibrionaceae</taxon>
        <taxon>Vibrio</taxon>
    </lineage>
</organism>
<dbReference type="RefSeq" id="WP_123782554.1">
    <property type="nucleotide sequence ID" value="NZ_RKIK01000043.1"/>
</dbReference>
<comment type="similarity">
    <text evidence="1">Belongs to the bacterial sugar transferase family.</text>
</comment>
<evidence type="ECO:0000256" key="2">
    <source>
        <dbReference type="SAM" id="Phobius"/>
    </source>
</evidence>
<dbReference type="PANTHER" id="PTHR30576">
    <property type="entry name" value="COLANIC BIOSYNTHESIS UDP-GLUCOSE LIPID CARRIER TRANSFERASE"/>
    <property type="match status" value="1"/>
</dbReference>
<sequence>MLKRTFDIVSSFFGLVILFPVLLVIALWIKLSSTGPILFCQTRVGLNGQNFSIFKFRTMVVDAEKLGLKVTVGKDPRITTCGHFLRRYKLDELPQLVNVLLGTMSVVGPRPEVPEYMNEYPDEVRQKILSVRPGITDKASIEFTNESEVLAASKDPRASYINEIMPIKAKYYTEYVDNYSFSTDILIIFQTLKKIVS</sequence>
<keyword evidence="2" id="KW-0472">Membrane</keyword>
<proteinExistence type="inferred from homology"/>
<gene>
    <name evidence="4" type="ORF">EGH82_14005</name>
</gene>
<evidence type="ECO:0000256" key="1">
    <source>
        <dbReference type="ARBA" id="ARBA00006464"/>
    </source>
</evidence>
<dbReference type="InterPro" id="IPR003362">
    <property type="entry name" value="Bact_transf"/>
</dbReference>
<accession>A0A3N3DY97</accession>
<feature type="transmembrane region" description="Helical" evidence="2">
    <location>
        <begin position="12"/>
        <end position="31"/>
    </location>
</feature>
<keyword evidence="2" id="KW-1133">Transmembrane helix</keyword>
<comment type="caution">
    <text evidence="4">The sequence shown here is derived from an EMBL/GenBank/DDBJ whole genome shotgun (WGS) entry which is preliminary data.</text>
</comment>
<keyword evidence="4" id="KW-0808">Transferase</keyword>
<dbReference type="EMBL" id="RKIK01000043">
    <property type="protein sequence ID" value="ROV59359.1"/>
    <property type="molecule type" value="Genomic_DNA"/>
</dbReference>
<dbReference type="PANTHER" id="PTHR30576:SF20">
    <property type="entry name" value="QUINOVOSAMINEPHOSPHOTRANSFERAE-RELATED"/>
    <property type="match status" value="1"/>
</dbReference>
<dbReference type="AlphaFoldDB" id="A0A3N3DY97"/>
<name>A0A3N3DY97_9VIBR</name>